<organism evidence="2 3">
    <name type="scientific">Nodularia harveyana UHCC-0300</name>
    <dbReference type="NCBI Taxonomy" id="2974287"/>
    <lineage>
        <taxon>Bacteria</taxon>
        <taxon>Bacillati</taxon>
        <taxon>Cyanobacteriota</taxon>
        <taxon>Cyanophyceae</taxon>
        <taxon>Nostocales</taxon>
        <taxon>Nodulariaceae</taxon>
        <taxon>Nodularia</taxon>
    </lineage>
</organism>
<proteinExistence type="predicted"/>
<comment type="caution">
    <text evidence="2">The sequence shown here is derived from an EMBL/GenBank/DDBJ whole genome shotgun (WGS) entry which is preliminary data.</text>
</comment>
<reference evidence="2 3" key="1">
    <citation type="submission" date="2023-12" db="EMBL/GenBank/DDBJ databases">
        <title>Baltic Sea Cyanobacteria.</title>
        <authorList>
            <person name="Delbaje E."/>
            <person name="Fewer D.P."/>
            <person name="Shishido T.K."/>
        </authorList>
    </citation>
    <scope>NUCLEOTIDE SEQUENCE [LARGE SCALE GENOMIC DNA]</scope>
    <source>
        <strain evidence="2 3">UHCC-0300</strain>
    </source>
</reference>
<feature type="domain" description="DUF4935" evidence="1">
    <location>
        <begin position="4"/>
        <end position="172"/>
    </location>
</feature>
<accession>A0ABU5UDS2</accession>
<evidence type="ECO:0000313" key="2">
    <source>
        <dbReference type="EMBL" id="MEA5581533.1"/>
    </source>
</evidence>
<name>A0ABU5UDS2_9CYAN</name>
<evidence type="ECO:0000259" key="1">
    <source>
        <dbReference type="Pfam" id="PF16289"/>
    </source>
</evidence>
<protein>
    <submittedName>
        <fullName evidence="2">PIN domain-containing protein</fullName>
    </submittedName>
</protein>
<dbReference type="Proteomes" id="UP001302120">
    <property type="component" value="Unassembled WGS sequence"/>
</dbReference>
<sequence>MITLYIETNFFIAFAKNQDKESEQLLSDSGSDTISSMKIVSPTICFMEALSVLENERQRSNSFKVRMVDEISRVKGDVHSEYSKEIQRYLEQAKLQSDRRINDINIRLFEVLTWAANNVDLINLEPSIFIDSLNQKFIPDPTDNLILHSILNHAKTYSDAQKILLTGNSKDFGTKEIKQILGAAGIQKYFASTKDFLGWLQSI</sequence>
<dbReference type="RefSeq" id="WP_323195867.1">
    <property type="nucleotide sequence ID" value="NZ_JAYGHG010000011.1"/>
</dbReference>
<gene>
    <name evidence="2" type="ORF">VB620_09290</name>
</gene>
<keyword evidence="3" id="KW-1185">Reference proteome</keyword>
<dbReference type="Pfam" id="PF16289">
    <property type="entry name" value="PIN_12"/>
    <property type="match status" value="1"/>
</dbReference>
<dbReference type="InterPro" id="IPR032557">
    <property type="entry name" value="DUF4935"/>
</dbReference>
<evidence type="ECO:0000313" key="3">
    <source>
        <dbReference type="Proteomes" id="UP001302120"/>
    </source>
</evidence>
<dbReference type="EMBL" id="JAYGHG010000011">
    <property type="protein sequence ID" value="MEA5581533.1"/>
    <property type="molecule type" value="Genomic_DNA"/>
</dbReference>